<dbReference type="Proteomes" id="UP000183200">
    <property type="component" value="Unassembled WGS sequence"/>
</dbReference>
<keyword evidence="2" id="KW-1185">Reference proteome</keyword>
<organism evidence="1 2">
    <name type="scientific">Pedobacter steynii</name>
    <dbReference type="NCBI Taxonomy" id="430522"/>
    <lineage>
        <taxon>Bacteria</taxon>
        <taxon>Pseudomonadati</taxon>
        <taxon>Bacteroidota</taxon>
        <taxon>Sphingobacteriia</taxon>
        <taxon>Sphingobacteriales</taxon>
        <taxon>Sphingobacteriaceae</taxon>
        <taxon>Pedobacter</taxon>
    </lineage>
</organism>
<gene>
    <name evidence="1" type="ORF">SAMN05421820_11765</name>
</gene>
<dbReference type="EMBL" id="FNGY01000017">
    <property type="protein sequence ID" value="SDO63783.1"/>
    <property type="molecule type" value="Genomic_DNA"/>
</dbReference>
<evidence type="ECO:0000313" key="1">
    <source>
        <dbReference type="EMBL" id="SDO63783.1"/>
    </source>
</evidence>
<evidence type="ECO:0000313" key="2">
    <source>
        <dbReference type="Proteomes" id="UP000183200"/>
    </source>
</evidence>
<proteinExistence type="predicted"/>
<sequence>MKKLKLKMTGLKADVLTRAQLKAVMGGQQAGSGDCGGKCGGAVGCGTGCKCSNTDFGLCVSE</sequence>
<dbReference type="AlphaFoldDB" id="A0A1H0L713"/>
<protein>
    <submittedName>
        <fullName evidence="1">Uncharacterized protein</fullName>
    </submittedName>
</protein>
<reference evidence="2" key="1">
    <citation type="submission" date="2016-10" db="EMBL/GenBank/DDBJ databases">
        <authorList>
            <person name="Varghese N."/>
            <person name="Submissions S."/>
        </authorList>
    </citation>
    <scope>NUCLEOTIDE SEQUENCE [LARGE SCALE GENOMIC DNA]</scope>
    <source>
        <strain evidence="2">DSM 19110</strain>
    </source>
</reference>
<name>A0A1H0L713_9SPHI</name>
<accession>A0A1H0L713</accession>